<accession>A0ABN1XYN5</accession>
<protein>
    <recommendedName>
        <fullName evidence="2">PLL-like beta propeller domain-containing protein</fullName>
    </recommendedName>
</protein>
<dbReference type="InterPro" id="IPR058502">
    <property type="entry name" value="PLL-like_beta-prop"/>
</dbReference>
<name>A0ABN1XYN5_9ACTN</name>
<evidence type="ECO:0000313" key="4">
    <source>
        <dbReference type="Proteomes" id="UP001499863"/>
    </source>
</evidence>
<dbReference type="Pfam" id="PF26607">
    <property type="entry name" value="DUF8189"/>
    <property type="match status" value="1"/>
</dbReference>
<comment type="caution">
    <text evidence="3">The sequence shown here is derived from an EMBL/GenBank/DDBJ whole genome shotgun (WGS) entry which is preliminary data.</text>
</comment>
<dbReference type="Proteomes" id="UP001499863">
    <property type="component" value="Unassembled WGS sequence"/>
</dbReference>
<proteinExistence type="predicted"/>
<gene>
    <name evidence="3" type="ORF">GCM10009639_26010</name>
</gene>
<evidence type="ECO:0000313" key="3">
    <source>
        <dbReference type="EMBL" id="GAA1393210.1"/>
    </source>
</evidence>
<keyword evidence="1" id="KW-0732">Signal</keyword>
<dbReference type="EMBL" id="BAAAKJ010000132">
    <property type="protein sequence ID" value="GAA1393210.1"/>
    <property type="molecule type" value="Genomic_DNA"/>
</dbReference>
<feature type="signal peptide" evidence="1">
    <location>
        <begin position="1"/>
        <end position="27"/>
    </location>
</feature>
<evidence type="ECO:0000259" key="2">
    <source>
        <dbReference type="Pfam" id="PF26607"/>
    </source>
</evidence>
<reference evidence="3 4" key="1">
    <citation type="journal article" date="2019" name="Int. J. Syst. Evol. Microbiol.">
        <title>The Global Catalogue of Microorganisms (GCM) 10K type strain sequencing project: providing services to taxonomists for standard genome sequencing and annotation.</title>
        <authorList>
            <consortium name="The Broad Institute Genomics Platform"/>
            <consortium name="The Broad Institute Genome Sequencing Center for Infectious Disease"/>
            <person name="Wu L."/>
            <person name="Ma J."/>
        </authorList>
    </citation>
    <scope>NUCLEOTIDE SEQUENCE [LARGE SCALE GENOMIC DNA]</scope>
    <source>
        <strain evidence="3 4">JCM 12393</strain>
    </source>
</reference>
<sequence>MMGMKRFGRAVASSAVVAATLAGTAVAATGTAQAARVDSVVNYMCKKPAVTAEPWIGWSGTTFLCGGGYGFSVPMYHFDDGTYQSFFVGPDHAIWTTWMDPRTGKSPVVSLGGAVTSDAVISDHDGGYLQLKVRGTDGKSWYKERDERGNWSNWHR</sequence>
<keyword evidence="4" id="KW-1185">Reference proteome</keyword>
<feature type="domain" description="PLL-like beta propeller" evidence="2">
    <location>
        <begin position="41"/>
        <end position="155"/>
    </location>
</feature>
<evidence type="ECO:0000256" key="1">
    <source>
        <dbReference type="SAM" id="SignalP"/>
    </source>
</evidence>
<feature type="chain" id="PRO_5045037027" description="PLL-like beta propeller domain-containing protein" evidence="1">
    <location>
        <begin position="28"/>
        <end position="156"/>
    </location>
</feature>
<dbReference type="SUPFAM" id="SSF89372">
    <property type="entry name" value="Fucose-specific lectin"/>
    <property type="match status" value="1"/>
</dbReference>
<organism evidence="3 4">
    <name type="scientific">Kitasatospora putterlickiae</name>
    <dbReference type="NCBI Taxonomy" id="221725"/>
    <lineage>
        <taxon>Bacteria</taxon>
        <taxon>Bacillati</taxon>
        <taxon>Actinomycetota</taxon>
        <taxon>Actinomycetes</taxon>
        <taxon>Kitasatosporales</taxon>
        <taxon>Streptomycetaceae</taxon>
        <taxon>Kitasatospora</taxon>
    </lineage>
</organism>